<reference evidence="2" key="2">
    <citation type="submission" date="2020-05" db="EMBL/GenBank/DDBJ databases">
        <authorList>
            <person name="Kim H.-S."/>
            <person name="Proctor R.H."/>
            <person name="Brown D.W."/>
        </authorList>
    </citation>
    <scope>NUCLEOTIDE SEQUENCE</scope>
    <source>
        <strain evidence="2">NRRL 22465</strain>
    </source>
</reference>
<protein>
    <recommendedName>
        <fullName evidence="4">BZIP domain-containing protein</fullName>
    </recommendedName>
</protein>
<reference evidence="2" key="1">
    <citation type="journal article" date="2020" name="BMC Genomics">
        <title>Correction to: Identification and distribution of gene clusters required for synthesis of sphingolipid metabolism inhibitors in diverse species of the filamentous fungus Fusarium.</title>
        <authorList>
            <person name="Kim H.S."/>
            <person name="Lohmar J.M."/>
            <person name="Busman M."/>
            <person name="Brown D.W."/>
            <person name="Naumann T.A."/>
            <person name="Divon H.H."/>
            <person name="Lysoe E."/>
            <person name="Uhlig S."/>
            <person name="Proctor R.H."/>
        </authorList>
    </citation>
    <scope>NUCLEOTIDE SEQUENCE</scope>
    <source>
        <strain evidence="2">NRRL 22465</strain>
    </source>
</reference>
<dbReference type="PANTHER" id="PTHR38116:SF1">
    <property type="entry name" value="BZIP DOMAIN-CONTAINING PROTEIN"/>
    <property type="match status" value="1"/>
</dbReference>
<dbReference type="OrthoDB" id="2245989at2759"/>
<sequence length="284" mass="32250">MAGPKQEIPPPKRFGPTPQLTELRVPEDDWTGVTKTAERRRRQNRLNQRAYRKRKLAHDGGDGDDDQLVSHAHAATRSSEGYLMIADPRQRALVYAFMQLVHMQHTLKNHRLAYLPSLIRLNAINALSRNAHSIGIPLDRLCRDELISPFNALGPTPFVRGVPVEHAYPESLHPTPLQAAVEHHPWTDLLPFPRFRDNILNAITSGVLDEDLLCGDLLSVVGGQDLDSVFLIVWGEPSDLYGWEVSEGFLRKWGWLLRGCPEMIESTNRWRLQRGETRLDVQVS</sequence>
<gene>
    <name evidence="2" type="ORF">FZEAL_10660</name>
</gene>
<organism evidence="2 3">
    <name type="scientific">Fusarium zealandicum</name>
    <dbReference type="NCBI Taxonomy" id="1053134"/>
    <lineage>
        <taxon>Eukaryota</taxon>
        <taxon>Fungi</taxon>
        <taxon>Dikarya</taxon>
        <taxon>Ascomycota</taxon>
        <taxon>Pezizomycotina</taxon>
        <taxon>Sordariomycetes</taxon>
        <taxon>Hypocreomycetidae</taxon>
        <taxon>Hypocreales</taxon>
        <taxon>Nectriaceae</taxon>
        <taxon>Fusarium</taxon>
        <taxon>Fusarium staphyleae species complex</taxon>
    </lineage>
</organism>
<name>A0A8H4X923_9HYPO</name>
<dbReference type="AlphaFoldDB" id="A0A8H4X923"/>
<dbReference type="PANTHER" id="PTHR38116">
    <property type="entry name" value="CHROMOSOME 7, WHOLE GENOME SHOTGUN SEQUENCE"/>
    <property type="match status" value="1"/>
</dbReference>
<feature type="region of interest" description="Disordered" evidence="1">
    <location>
        <begin position="1"/>
        <end position="42"/>
    </location>
</feature>
<comment type="caution">
    <text evidence="2">The sequence shown here is derived from an EMBL/GenBank/DDBJ whole genome shotgun (WGS) entry which is preliminary data.</text>
</comment>
<evidence type="ECO:0000313" key="3">
    <source>
        <dbReference type="Proteomes" id="UP000635477"/>
    </source>
</evidence>
<dbReference type="EMBL" id="JABEYC010001311">
    <property type="protein sequence ID" value="KAF4966422.1"/>
    <property type="molecule type" value="Genomic_DNA"/>
</dbReference>
<evidence type="ECO:0008006" key="4">
    <source>
        <dbReference type="Google" id="ProtNLM"/>
    </source>
</evidence>
<proteinExistence type="predicted"/>
<keyword evidence="3" id="KW-1185">Reference proteome</keyword>
<dbReference type="Proteomes" id="UP000635477">
    <property type="component" value="Unassembled WGS sequence"/>
</dbReference>
<evidence type="ECO:0000313" key="2">
    <source>
        <dbReference type="EMBL" id="KAF4966422.1"/>
    </source>
</evidence>
<dbReference type="InterPro" id="IPR021833">
    <property type="entry name" value="DUF3425"/>
</dbReference>
<dbReference type="Pfam" id="PF11905">
    <property type="entry name" value="DUF3425"/>
    <property type="match status" value="1"/>
</dbReference>
<evidence type="ECO:0000256" key="1">
    <source>
        <dbReference type="SAM" id="MobiDB-lite"/>
    </source>
</evidence>
<accession>A0A8H4X923</accession>